<dbReference type="EMBL" id="CAUJNA010003124">
    <property type="protein sequence ID" value="CAJ1395341.1"/>
    <property type="molecule type" value="Genomic_DNA"/>
</dbReference>
<organism evidence="1 2">
    <name type="scientific">Effrenium voratum</name>
    <dbReference type="NCBI Taxonomy" id="2562239"/>
    <lineage>
        <taxon>Eukaryota</taxon>
        <taxon>Sar</taxon>
        <taxon>Alveolata</taxon>
        <taxon>Dinophyceae</taxon>
        <taxon>Suessiales</taxon>
        <taxon>Symbiodiniaceae</taxon>
        <taxon>Effrenium</taxon>
    </lineage>
</organism>
<dbReference type="Proteomes" id="UP001178507">
    <property type="component" value="Unassembled WGS sequence"/>
</dbReference>
<name>A0AA36IYR0_9DINO</name>
<protein>
    <submittedName>
        <fullName evidence="1">Uncharacterized protein</fullName>
    </submittedName>
</protein>
<evidence type="ECO:0000313" key="1">
    <source>
        <dbReference type="EMBL" id="CAJ1395341.1"/>
    </source>
</evidence>
<gene>
    <name evidence="1" type="ORF">EVOR1521_LOCUS19790</name>
</gene>
<comment type="caution">
    <text evidence="1">The sequence shown here is derived from an EMBL/GenBank/DDBJ whole genome shotgun (WGS) entry which is preliminary data.</text>
</comment>
<keyword evidence="2" id="KW-1185">Reference proteome</keyword>
<reference evidence="1" key="1">
    <citation type="submission" date="2023-08" db="EMBL/GenBank/DDBJ databases">
        <authorList>
            <person name="Chen Y."/>
            <person name="Shah S."/>
            <person name="Dougan E. K."/>
            <person name="Thang M."/>
            <person name="Chan C."/>
        </authorList>
    </citation>
    <scope>NUCLEOTIDE SEQUENCE</scope>
</reference>
<dbReference type="AlphaFoldDB" id="A0AA36IYR0"/>
<sequence length="159" mass="18210">MRFRRFRSRWVALLLGPCFVGGRFRPAGLSPGRAWQASRHILNAEDEHRPPSTSSWILPLLAAVVLFAAWRFSDSVYFYVTRTTTTESEEVGRADFRQSRDIVTNLPDRYLSGEEPSVKQAPFFEAQVELDPSKFLDPIISSKWFDLVLDSGILNIFLK</sequence>
<proteinExistence type="predicted"/>
<evidence type="ECO:0000313" key="2">
    <source>
        <dbReference type="Proteomes" id="UP001178507"/>
    </source>
</evidence>
<accession>A0AA36IYR0</accession>